<feature type="non-terminal residue" evidence="3">
    <location>
        <position position="1"/>
    </location>
</feature>
<reference evidence="3 4" key="1">
    <citation type="journal article" date="2019" name="Sci. Rep.">
        <title>A high-quality genome of Eragrostis curvula grass provides insights into Poaceae evolution and supports new strategies to enhance forage quality.</title>
        <authorList>
            <person name="Carballo J."/>
            <person name="Santos B.A.C.M."/>
            <person name="Zappacosta D."/>
            <person name="Garbus I."/>
            <person name="Selva J.P."/>
            <person name="Gallo C.A."/>
            <person name="Diaz A."/>
            <person name="Albertini E."/>
            <person name="Caccamo M."/>
            <person name="Echenique V."/>
        </authorList>
    </citation>
    <scope>NUCLEOTIDE SEQUENCE [LARGE SCALE GENOMIC DNA]</scope>
    <source>
        <strain evidence="4">cv. Victoria</strain>
        <tissue evidence="3">Leaf</tissue>
    </source>
</reference>
<evidence type="ECO:0000313" key="4">
    <source>
        <dbReference type="Proteomes" id="UP000324897"/>
    </source>
</evidence>
<keyword evidence="1" id="KW-0732">Signal</keyword>
<name>A0A5J9TWG1_9POAL</name>
<evidence type="ECO:0000259" key="2">
    <source>
        <dbReference type="Pfam" id="PF14368"/>
    </source>
</evidence>
<evidence type="ECO:0000313" key="3">
    <source>
        <dbReference type="EMBL" id="TVU15178.1"/>
    </source>
</evidence>
<dbReference type="Gramene" id="TVU15178">
    <property type="protein sequence ID" value="TVU15178"/>
    <property type="gene ID" value="EJB05_38685"/>
</dbReference>
<proteinExistence type="predicted"/>
<feature type="chain" id="PRO_5023815592" description="Bifunctional inhibitor/plant lipid transfer protein/seed storage helical domain-containing protein" evidence="1">
    <location>
        <begin position="28"/>
        <end position="138"/>
    </location>
</feature>
<dbReference type="Gene3D" id="1.10.110.10">
    <property type="entry name" value="Plant lipid-transfer and hydrophobic proteins"/>
    <property type="match status" value="1"/>
</dbReference>
<gene>
    <name evidence="3" type="ORF">EJB05_38685</name>
</gene>
<dbReference type="InterPro" id="IPR016140">
    <property type="entry name" value="Bifunc_inhib/LTP/seed_store"/>
</dbReference>
<dbReference type="Proteomes" id="UP000324897">
    <property type="component" value="Unassembled WGS sequence"/>
</dbReference>
<organism evidence="3 4">
    <name type="scientific">Eragrostis curvula</name>
    <name type="common">weeping love grass</name>
    <dbReference type="NCBI Taxonomy" id="38414"/>
    <lineage>
        <taxon>Eukaryota</taxon>
        <taxon>Viridiplantae</taxon>
        <taxon>Streptophyta</taxon>
        <taxon>Embryophyta</taxon>
        <taxon>Tracheophyta</taxon>
        <taxon>Spermatophyta</taxon>
        <taxon>Magnoliopsida</taxon>
        <taxon>Liliopsida</taxon>
        <taxon>Poales</taxon>
        <taxon>Poaceae</taxon>
        <taxon>PACMAD clade</taxon>
        <taxon>Chloridoideae</taxon>
        <taxon>Eragrostideae</taxon>
        <taxon>Eragrostidinae</taxon>
        <taxon>Eragrostis</taxon>
    </lineage>
</organism>
<protein>
    <recommendedName>
        <fullName evidence="2">Bifunctional inhibitor/plant lipid transfer protein/seed storage helical domain-containing protein</fullName>
    </recommendedName>
</protein>
<dbReference type="SUPFAM" id="SSF47699">
    <property type="entry name" value="Bifunctional inhibitor/lipid-transfer protein/seed storage 2S albumin"/>
    <property type="match status" value="1"/>
</dbReference>
<dbReference type="Pfam" id="PF14368">
    <property type="entry name" value="LTP_2"/>
    <property type="match status" value="1"/>
</dbReference>
<keyword evidence="4" id="KW-1185">Reference proteome</keyword>
<feature type="domain" description="Bifunctional inhibitor/plant lipid transfer protein/seed storage helical" evidence="2">
    <location>
        <begin position="16"/>
        <end position="105"/>
    </location>
</feature>
<dbReference type="EMBL" id="RWGY01000031">
    <property type="protein sequence ID" value="TVU15178.1"/>
    <property type="molecule type" value="Genomic_DNA"/>
</dbReference>
<dbReference type="InterPro" id="IPR036312">
    <property type="entry name" value="Bifun_inhib/LTP/seed_sf"/>
</dbReference>
<feature type="signal peptide" evidence="1">
    <location>
        <begin position="1"/>
        <end position="27"/>
    </location>
</feature>
<dbReference type="PANTHER" id="PTHR33286:SF44">
    <property type="entry name" value="5A2 PROTEIN"/>
    <property type="match status" value="1"/>
</dbReference>
<comment type="caution">
    <text evidence="3">The sequence shown here is derived from an EMBL/GenBank/DDBJ whole genome shotgun (WGS) entry which is preliminary data.</text>
</comment>
<evidence type="ECO:0000256" key="1">
    <source>
        <dbReference type="SAM" id="SignalP"/>
    </source>
</evidence>
<dbReference type="PANTHER" id="PTHR33286">
    <property type="entry name" value="BIFUNCTIONAL INHIBITOR/LIPID-TRANSFER PROTEIN/SEED STORAGE 2S ALBUMIN SUPERFAMILY PROTEIN"/>
    <property type="match status" value="1"/>
</dbReference>
<dbReference type="OrthoDB" id="653734at2759"/>
<dbReference type="AlphaFoldDB" id="A0A5J9TWG1"/>
<sequence length="138" mass="15376">MATIKLSLQALFFALVFTLLATHQALSDKDCHGEKELVKQKCKSYISISGDYVHPNHECCRVVKESDMVCVCRILRQDEESTISAVKLVDVAHDCGNPVPDGKQCGSNLDCSKSAAAKGAFMRFRQHEQPKEETWSDE</sequence>
<accession>A0A5J9TWG1</accession>